<evidence type="ECO:0000313" key="8">
    <source>
        <dbReference type="EMBL" id="KAB2345584.1"/>
    </source>
</evidence>
<evidence type="ECO:0000256" key="3">
    <source>
        <dbReference type="ARBA" id="ARBA00022723"/>
    </source>
</evidence>
<proteinExistence type="inferred from homology"/>
<dbReference type="SUPFAM" id="SSF51197">
    <property type="entry name" value="Clavaminate synthase-like"/>
    <property type="match status" value="1"/>
</dbReference>
<protein>
    <submittedName>
        <fullName evidence="8">TauD/TfdA family dioxygenase</fullName>
    </submittedName>
</protein>
<comment type="cofactor">
    <cofactor evidence="1">
        <name>Fe(2+)</name>
        <dbReference type="ChEBI" id="CHEBI:29033"/>
    </cofactor>
</comment>
<feature type="domain" description="TauD/TfdA-like" evidence="7">
    <location>
        <begin position="22"/>
        <end position="244"/>
    </location>
</feature>
<evidence type="ECO:0000256" key="5">
    <source>
        <dbReference type="ARBA" id="ARBA00023002"/>
    </source>
</evidence>
<keyword evidence="9" id="KW-1185">Reference proteome</keyword>
<dbReference type="PANTHER" id="PTHR30468">
    <property type="entry name" value="ALPHA-KETOGLUTARATE-DEPENDENT SULFONATE DIOXYGENASE"/>
    <property type="match status" value="1"/>
</dbReference>
<keyword evidence="3" id="KW-0479">Metal-binding</keyword>
<dbReference type="PANTHER" id="PTHR30468:SF5">
    <property type="entry name" value="ALPHA-KETOGLUTARATE-DEPENDENT SULFATE ESTER DIOXYGENASE"/>
    <property type="match status" value="1"/>
</dbReference>
<dbReference type="RefSeq" id="WP_151564515.1">
    <property type="nucleotide sequence ID" value="NZ_WBMT01000013.1"/>
</dbReference>
<dbReference type="AlphaFoldDB" id="A0A6H9YTW1"/>
<keyword evidence="5" id="KW-0560">Oxidoreductase</keyword>
<dbReference type="OrthoDB" id="581608at2"/>
<name>A0A6H9YTW1_9ACTN</name>
<accession>A0A6H9YTW1</accession>
<keyword evidence="6" id="KW-0408">Iron</keyword>
<comment type="caution">
    <text evidence="8">The sequence shown here is derived from an EMBL/GenBank/DDBJ whole genome shotgun (WGS) entry which is preliminary data.</text>
</comment>
<evidence type="ECO:0000313" key="9">
    <source>
        <dbReference type="Proteomes" id="UP000468735"/>
    </source>
</evidence>
<keyword evidence="4 8" id="KW-0223">Dioxygenase</keyword>
<reference evidence="8 9" key="1">
    <citation type="submission" date="2019-09" db="EMBL/GenBank/DDBJ databases">
        <title>Actinomadura physcomitrii sp. nov., a novel actinomycete isolated from moss [Physcomitrium sphaericum (Ludw) Fuernr].</title>
        <authorList>
            <person name="Zhuang X."/>
            <person name="Liu C."/>
        </authorList>
    </citation>
    <scope>NUCLEOTIDE SEQUENCE [LARGE SCALE GENOMIC DNA]</scope>
    <source>
        <strain evidence="8 9">HMC1</strain>
    </source>
</reference>
<evidence type="ECO:0000256" key="4">
    <source>
        <dbReference type="ARBA" id="ARBA00022964"/>
    </source>
</evidence>
<comment type="similarity">
    <text evidence="2">Belongs to the TfdA dioxygenase family.</text>
</comment>
<evidence type="ECO:0000256" key="6">
    <source>
        <dbReference type="ARBA" id="ARBA00023004"/>
    </source>
</evidence>
<sequence length="265" mass="29340">MSPNAQQTLDPVRPSVLELCPVSGRIGAVVSGVELSGDLPEETVDEIRLALLRHKVLFVRGQHHLDARSQSAFARRLGELIDPDTVIPSLDAWHSDATFLDRPPLASVQRALEVPAQGGDTVWANTVTAYEDLPVELRDLADRLWFLHSAAHGTLETRHPLVRVHPETGERAILLGGFAHSVVGLSRRADSEALIRLFQEYVTQLENTVRWRWAVGDVAIWDNRATQHRVVNDFGDRPRRLHSVTIAGDVPIAVDAARAGRVDQQ</sequence>
<evidence type="ECO:0000259" key="7">
    <source>
        <dbReference type="Pfam" id="PF02668"/>
    </source>
</evidence>
<dbReference type="GO" id="GO:0046872">
    <property type="term" value="F:metal ion binding"/>
    <property type="evidence" value="ECO:0007669"/>
    <property type="project" value="UniProtKB-KW"/>
</dbReference>
<dbReference type="GO" id="GO:0005737">
    <property type="term" value="C:cytoplasm"/>
    <property type="evidence" value="ECO:0007669"/>
    <property type="project" value="TreeGrafter"/>
</dbReference>
<dbReference type="InterPro" id="IPR003819">
    <property type="entry name" value="TauD/TfdA-like"/>
</dbReference>
<dbReference type="InterPro" id="IPR042098">
    <property type="entry name" value="TauD-like_sf"/>
</dbReference>
<dbReference type="Proteomes" id="UP000468735">
    <property type="component" value="Unassembled WGS sequence"/>
</dbReference>
<dbReference type="Pfam" id="PF02668">
    <property type="entry name" value="TauD"/>
    <property type="match status" value="1"/>
</dbReference>
<dbReference type="InterPro" id="IPR051323">
    <property type="entry name" value="AtsK-like"/>
</dbReference>
<gene>
    <name evidence="8" type="ORF">F8566_26950</name>
</gene>
<organism evidence="8 9">
    <name type="scientific">Actinomadura rudentiformis</name>
    <dbReference type="NCBI Taxonomy" id="359158"/>
    <lineage>
        <taxon>Bacteria</taxon>
        <taxon>Bacillati</taxon>
        <taxon>Actinomycetota</taxon>
        <taxon>Actinomycetes</taxon>
        <taxon>Streptosporangiales</taxon>
        <taxon>Thermomonosporaceae</taxon>
        <taxon>Actinomadura</taxon>
    </lineage>
</organism>
<dbReference type="Gene3D" id="3.60.130.10">
    <property type="entry name" value="Clavaminate synthase-like"/>
    <property type="match status" value="1"/>
</dbReference>
<dbReference type="EMBL" id="WBMT01000013">
    <property type="protein sequence ID" value="KAB2345584.1"/>
    <property type="molecule type" value="Genomic_DNA"/>
</dbReference>
<evidence type="ECO:0000256" key="1">
    <source>
        <dbReference type="ARBA" id="ARBA00001954"/>
    </source>
</evidence>
<evidence type="ECO:0000256" key="2">
    <source>
        <dbReference type="ARBA" id="ARBA00005896"/>
    </source>
</evidence>
<dbReference type="GO" id="GO:0016706">
    <property type="term" value="F:2-oxoglutarate-dependent dioxygenase activity"/>
    <property type="evidence" value="ECO:0007669"/>
    <property type="project" value="TreeGrafter"/>
</dbReference>